<protein>
    <submittedName>
        <fullName evidence="2">L-azetidine-2-carboxylic acid acetyltransferase</fullName>
    </submittedName>
</protein>
<dbReference type="PROSITE" id="PS51186">
    <property type="entry name" value="GNAT"/>
    <property type="match status" value="1"/>
</dbReference>
<sequence length="225" mass="25660">MTSDDVYSSVKDLPFADGSFKTTPKVKKPVITFSLTKDPTRKVTLFNIHDHAMVPANLVQVIEDEFNYVVEEGRTYPYNNKFHGEAFIKYWFTHFASILIEGEHDSFESLQTLSTDQWHEIFLGTFYVKPNYVGRCSHVCNAGFMVNHTKRGLGLGRELGQKYLEVAPELGYVYSVFNLVFETNVASLKIWDSLGFERIGYVKNVAVLKGEDRLVGAFMFGKDLQ</sequence>
<dbReference type="GO" id="GO:0005634">
    <property type="term" value="C:nucleus"/>
    <property type="evidence" value="ECO:0007669"/>
    <property type="project" value="TreeGrafter"/>
</dbReference>
<dbReference type="Gene3D" id="3.40.630.30">
    <property type="match status" value="1"/>
</dbReference>
<dbReference type="AlphaFoldDB" id="A0A367YA35"/>
<dbReference type="Proteomes" id="UP000253472">
    <property type="component" value="Unassembled WGS sequence"/>
</dbReference>
<evidence type="ECO:0000313" key="2">
    <source>
        <dbReference type="EMBL" id="RCK62725.1"/>
    </source>
</evidence>
<accession>A0A367YA35</accession>
<comment type="caution">
    <text evidence="2">The sequence shown here is derived from an EMBL/GenBank/DDBJ whole genome shotgun (WGS) entry which is preliminary data.</text>
</comment>
<dbReference type="Pfam" id="PF00583">
    <property type="entry name" value="Acetyltransf_1"/>
    <property type="match status" value="1"/>
</dbReference>
<dbReference type="PANTHER" id="PTHR43138:SF1">
    <property type="entry name" value="N-ACETYLTRANSFERASE ACA1"/>
    <property type="match status" value="1"/>
</dbReference>
<dbReference type="STRING" id="5486.A0A367YA35"/>
<dbReference type="SUPFAM" id="SSF55729">
    <property type="entry name" value="Acyl-CoA N-acyltransferases (Nat)"/>
    <property type="match status" value="1"/>
</dbReference>
<dbReference type="GO" id="GO:0016747">
    <property type="term" value="F:acyltransferase activity, transferring groups other than amino-acyl groups"/>
    <property type="evidence" value="ECO:0007669"/>
    <property type="project" value="InterPro"/>
</dbReference>
<organism evidence="2 3">
    <name type="scientific">Candida viswanathii</name>
    <dbReference type="NCBI Taxonomy" id="5486"/>
    <lineage>
        <taxon>Eukaryota</taxon>
        <taxon>Fungi</taxon>
        <taxon>Dikarya</taxon>
        <taxon>Ascomycota</taxon>
        <taxon>Saccharomycotina</taxon>
        <taxon>Pichiomycetes</taxon>
        <taxon>Debaryomycetaceae</taxon>
        <taxon>Candida/Lodderomyces clade</taxon>
        <taxon>Candida</taxon>
    </lineage>
</organism>
<evidence type="ECO:0000259" key="1">
    <source>
        <dbReference type="PROSITE" id="PS51186"/>
    </source>
</evidence>
<dbReference type="InterPro" id="IPR016181">
    <property type="entry name" value="Acyl_CoA_acyltransferase"/>
</dbReference>
<dbReference type="EMBL" id="QLNQ01000025">
    <property type="protein sequence ID" value="RCK62725.1"/>
    <property type="molecule type" value="Genomic_DNA"/>
</dbReference>
<reference evidence="2 3" key="1">
    <citation type="submission" date="2018-06" db="EMBL/GenBank/DDBJ databases">
        <title>Whole genome sequencing of Candida tropicalis (genome annotated by CSBL at Korea University).</title>
        <authorList>
            <person name="Ahn J."/>
        </authorList>
    </citation>
    <scope>NUCLEOTIDE SEQUENCE [LARGE SCALE GENOMIC DNA]</scope>
    <source>
        <strain evidence="2 3">ATCC 20962</strain>
    </source>
</reference>
<dbReference type="InterPro" id="IPR052742">
    <property type="entry name" value="Mito_N-acetyltransferase"/>
</dbReference>
<keyword evidence="3" id="KW-1185">Reference proteome</keyword>
<evidence type="ECO:0000313" key="3">
    <source>
        <dbReference type="Proteomes" id="UP000253472"/>
    </source>
</evidence>
<gene>
    <name evidence="2" type="primary">ppr1_1</name>
    <name evidence="2" type="ORF">Cantr_09184</name>
</gene>
<dbReference type="PANTHER" id="PTHR43138">
    <property type="entry name" value="ACETYLTRANSFERASE, GNAT FAMILY"/>
    <property type="match status" value="1"/>
</dbReference>
<dbReference type="OrthoDB" id="10264707at2759"/>
<dbReference type="InterPro" id="IPR000182">
    <property type="entry name" value="GNAT_dom"/>
</dbReference>
<name>A0A367YA35_9ASCO</name>
<proteinExistence type="predicted"/>
<keyword evidence="2" id="KW-0808">Transferase</keyword>
<feature type="domain" description="N-acetyltransferase" evidence="1">
    <location>
        <begin position="56"/>
        <end position="225"/>
    </location>
</feature>